<evidence type="ECO:0000256" key="2">
    <source>
        <dbReference type="ARBA" id="ARBA00005917"/>
    </source>
</evidence>
<dbReference type="Gene3D" id="3.40.50.300">
    <property type="entry name" value="P-loop containing nucleotide triphosphate hydrolases"/>
    <property type="match status" value="2"/>
</dbReference>
<comment type="subcellular location">
    <subcellularLocation>
        <location evidence="1">Nucleus</location>
    </subcellularLocation>
</comment>
<feature type="coiled-coil region" evidence="8">
    <location>
        <begin position="938"/>
        <end position="979"/>
    </location>
</feature>
<dbReference type="Gene3D" id="3.30.70.1620">
    <property type="match status" value="1"/>
</dbReference>
<evidence type="ECO:0000259" key="9">
    <source>
        <dbReference type="SMART" id="SM00968"/>
    </source>
</evidence>
<evidence type="ECO:0000256" key="3">
    <source>
        <dbReference type="ARBA" id="ARBA00022618"/>
    </source>
</evidence>
<sequence length="1152" mass="132885">MHINRVTVHGFKSYNDTVVFGPFAPGKNALVGLNGSGKSNFYAAIGFVLLDEYAHIRIADRKALLHEGQGQSAMTAYVEIVFDNKSHNIPIDNDEVSIRRSIGLKKDEYFIDRKNSTRQDVHNLLESCGFSPSSGYYIVRQGKVNSLALMKDSDRLDLLYDIAGTKFYDQQREESLKMIQESNSRTDKINDSLNYIKERISQLEQEKEELEEYEKLDKERRAVEHLIQNIELSRINDSIKEKEESHRIESEAATNIQKEYDEIRNSLTENQNNLEDLKTEITHLTNEKEKYEKRKDERIRDKTRTDCKVKNLLSKLENTQSLTEKYSKELSKIESEIKSKEAQLKTVNKKFAEVSEKKGKAQGQLDALSQIVNNKIQDSKSTEEELQTAENTINRLVRQEKSEKDEIEELQDRLNKLTSSKAELDERISNQYAEEVSKKEEYNRLMNEKKELWQYEDQYLRETKKNAQKLDKLQAKINSAIPTDYSTGIEAINKMKEDIEGIYGPVYDLISCPDELSAAVSAAGRINLYSIVVENDKVAVKVIDQLTKKKSGMATTLSLNIADKNQYEFPKGVVSLASQLEFDQKFTNAINIVFGKTILANSLEEASSLVQQHKNLNVVTRDGEYFSANGPITGGSKQHNRSPIYLQTLIKKLNERQEDITNKLKETKDNLSRVEDQINTIRDDLTNSKAEREKNKDQRINITLNISDIQDEIEGKKTQIEKLTTRIEEAKRNYLSIEKRLNYIKEFNSQVDDGTYKQLSDCRHENDELTKAHSKLYREKIELSSQIKDSLIPRQKRLLEELDSLNSEKLTKQLEVLQKENDIANRNFEEISNQIQTIDSRLTDAINSASTIETEVLKLQKKEDRSKSKLISRKNEMEKILSQIALLKQRQEECIKQDKEIGALPGTEIQQFEGQSRTELMRHLTDINQEAQRFMRVNKKAIEQYNAFTQQEKELTERQRELQESNESINKLIETLDQRKEVAIARTFAEISDNFTQILRELEPNATGRLVLQRDEETNKYIGVTIQAQFEEQEVVSLAQLSGGQRALIALTLIFSIQKYAPAPFYLFDEVDSALDDKYRLAVSNLMNKFCHPANNGEPAQIIFTTFKKELLDSCDKYFAVKYERDHSSSLEISQEEANKIISEQNENNDNY</sequence>
<dbReference type="PANTHER" id="PTHR43977">
    <property type="entry name" value="STRUCTURAL MAINTENANCE OF CHROMOSOMES PROTEIN 3"/>
    <property type="match status" value="1"/>
</dbReference>
<dbReference type="Proteomes" id="UP001470230">
    <property type="component" value="Unassembled WGS sequence"/>
</dbReference>
<keyword evidence="3" id="KW-0132">Cell division</keyword>
<dbReference type="EMBL" id="JAPFFF010000037">
    <property type="protein sequence ID" value="KAK8842586.1"/>
    <property type="molecule type" value="Genomic_DNA"/>
</dbReference>
<gene>
    <name evidence="10" type="ORF">M9Y10_025444</name>
</gene>
<feature type="coiled-coil region" evidence="8">
    <location>
        <begin position="650"/>
        <end position="740"/>
    </location>
</feature>
<evidence type="ECO:0000313" key="11">
    <source>
        <dbReference type="Proteomes" id="UP001470230"/>
    </source>
</evidence>
<evidence type="ECO:0000256" key="1">
    <source>
        <dbReference type="ARBA" id="ARBA00004123"/>
    </source>
</evidence>
<keyword evidence="5 8" id="KW-0175">Coiled coil</keyword>
<dbReference type="PIRSF" id="PIRSF005719">
    <property type="entry name" value="SMC"/>
    <property type="match status" value="1"/>
</dbReference>
<dbReference type="SUPFAM" id="SSF52540">
    <property type="entry name" value="P-loop containing nucleoside triphosphate hydrolases"/>
    <property type="match status" value="2"/>
</dbReference>
<dbReference type="Pfam" id="PF02463">
    <property type="entry name" value="SMC_N"/>
    <property type="match status" value="1"/>
</dbReference>
<feature type="domain" description="SMC hinge" evidence="9">
    <location>
        <begin position="500"/>
        <end position="610"/>
    </location>
</feature>
<comment type="caution">
    <text evidence="10">The sequence shown here is derived from an EMBL/GenBank/DDBJ whole genome shotgun (WGS) entry which is preliminary data.</text>
</comment>
<comment type="similarity">
    <text evidence="2">Belongs to the SMC family. SMC3 subfamily.</text>
</comment>
<dbReference type="CDD" id="cd03272">
    <property type="entry name" value="ABC_SMC3_euk"/>
    <property type="match status" value="1"/>
</dbReference>
<protein>
    <recommendedName>
        <fullName evidence="9">SMC hinge domain-containing protein</fullName>
    </recommendedName>
</protein>
<name>A0ABR2H9M6_9EUKA</name>
<dbReference type="InterPro" id="IPR027417">
    <property type="entry name" value="P-loop_NTPase"/>
</dbReference>
<dbReference type="Gene3D" id="1.20.1060.20">
    <property type="match status" value="1"/>
</dbReference>
<evidence type="ECO:0000256" key="8">
    <source>
        <dbReference type="SAM" id="Coils"/>
    </source>
</evidence>
<keyword evidence="6" id="KW-0539">Nucleus</keyword>
<evidence type="ECO:0000256" key="7">
    <source>
        <dbReference type="ARBA" id="ARBA00023306"/>
    </source>
</evidence>
<evidence type="ECO:0000256" key="6">
    <source>
        <dbReference type="ARBA" id="ARBA00023242"/>
    </source>
</evidence>
<accession>A0ABR2H9M6</accession>
<dbReference type="SUPFAM" id="SSF75553">
    <property type="entry name" value="Smc hinge domain"/>
    <property type="match status" value="1"/>
</dbReference>
<dbReference type="InterPro" id="IPR010935">
    <property type="entry name" value="SMC_hinge"/>
</dbReference>
<dbReference type="InterPro" id="IPR036277">
    <property type="entry name" value="SMC_hinge_sf"/>
</dbReference>
<evidence type="ECO:0000256" key="5">
    <source>
        <dbReference type="ARBA" id="ARBA00023054"/>
    </source>
</evidence>
<dbReference type="InterPro" id="IPR003395">
    <property type="entry name" value="RecF/RecN/SMC_N"/>
</dbReference>
<keyword evidence="11" id="KW-1185">Reference proteome</keyword>
<dbReference type="InterPro" id="IPR041741">
    <property type="entry name" value="SMC3_ABC_euk"/>
</dbReference>
<proteinExistence type="inferred from homology"/>
<dbReference type="SMART" id="SM00968">
    <property type="entry name" value="SMC_hinge"/>
    <property type="match status" value="1"/>
</dbReference>
<dbReference type="InterPro" id="IPR024704">
    <property type="entry name" value="SMC"/>
</dbReference>
<evidence type="ECO:0000313" key="10">
    <source>
        <dbReference type="EMBL" id="KAK8842586.1"/>
    </source>
</evidence>
<evidence type="ECO:0000256" key="4">
    <source>
        <dbReference type="ARBA" id="ARBA00022776"/>
    </source>
</evidence>
<keyword evidence="7" id="KW-0131">Cell cycle</keyword>
<feature type="coiled-coil region" evidence="8">
    <location>
        <begin position="193"/>
        <end position="458"/>
    </location>
</feature>
<feature type="coiled-coil region" evidence="8">
    <location>
        <begin position="807"/>
        <end position="834"/>
    </location>
</feature>
<organism evidence="10 11">
    <name type="scientific">Tritrichomonas musculus</name>
    <dbReference type="NCBI Taxonomy" id="1915356"/>
    <lineage>
        <taxon>Eukaryota</taxon>
        <taxon>Metamonada</taxon>
        <taxon>Parabasalia</taxon>
        <taxon>Tritrichomonadida</taxon>
        <taxon>Tritrichomonadidae</taxon>
        <taxon>Tritrichomonas</taxon>
    </lineage>
</organism>
<dbReference type="Pfam" id="PF06470">
    <property type="entry name" value="SMC_hinge"/>
    <property type="match status" value="1"/>
</dbReference>
<keyword evidence="4" id="KW-0498">Mitosis</keyword>
<reference evidence="10 11" key="1">
    <citation type="submission" date="2024-04" db="EMBL/GenBank/DDBJ databases">
        <title>Tritrichomonas musculus Genome.</title>
        <authorList>
            <person name="Alves-Ferreira E."/>
            <person name="Grigg M."/>
            <person name="Lorenzi H."/>
            <person name="Galac M."/>
        </authorList>
    </citation>
    <scope>NUCLEOTIDE SEQUENCE [LARGE SCALE GENOMIC DNA]</scope>
    <source>
        <strain evidence="10 11">EAF2021</strain>
    </source>
</reference>